<proteinExistence type="predicted"/>
<accession>A0A6M3SXR1</accession>
<sequence>MEIYSFGDFRDAFDKILRDRGYDNHAADEDIYEELLDDLVDVVRKHSL</sequence>
<dbReference type="RefSeq" id="YP_010107436.1">
    <property type="nucleotide sequence ID" value="NC_055842.1"/>
</dbReference>
<organism evidence="1 2">
    <name type="scientific">Streptomyces phage Bmoc</name>
    <dbReference type="NCBI Taxonomy" id="2725629"/>
    <lineage>
        <taxon>Viruses</taxon>
        <taxon>Duplodnaviria</taxon>
        <taxon>Heunggongvirae</taxon>
        <taxon>Uroviricota</taxon>
        <taxon>Caudoviricetes</taxon>
        <taxon>Stanwilliamsviridae</taxon>
        <taxon>Boydwoodruffvirinae</taxon>
        <taxon>Samistivirus</taxon>
        <taxon>Samistivirus bmoc</taxon>
    </lineage>
</organism>
<dbReference type="GeneID" id="65125538"/>
<keyword evidence="2" id="KW-1185">Reference proteome</keyword>
<evidence type="ECO:0000313" key="1">
    <source>
        <dbReference type="EMBL" id="QJD50785.1"/>
    </source>
</evidence>
<name>A0A6M3SXR1_9CAUD</name>
<evidence type="ECO:0000313" key="2">
    <source>
        <dbReference type="Proteomes" id="UP000502409"/>
    </source>
</evidence>
<protein>
    <submittedName>
        <fullName evidence="1">Uncharacterized protein</fullName>
    </submittedName>
</protein>
<dbReference type="KEGG" id="vg:65125538"/>
<gene>
    <name evidence="1" type="primary">36</name>
    <name evidence="1" type="ORF">SEA_BMOC_36</name>
</gene>
<dbReference type="Proteomes" id="UP000502409">
    <property type="component" value="Genome"/>
</dbReference>
<reference evidence="1 2" key="1">
    <citation type="submission" date="2020-04" db="EMBL/GenBank/DDBJ databases">
        <authorList>
            <person name="Angtuaco S.E."/>
            <person name="Chung R.C."/>
            <person name="Hung A.H."/>
            <person name="Eghdamian A."/>
            <person name="Zhu L."/>
            <person name="Shaffer C.D."/>
            <person name="Weston-Hafer K.A."/>
            <person name="Garlena R.A."/>
            <person name="Russell D.A."/>
            <person name="Pope W.H."/>
            <person name="Jacobs-Sera D."/>
            <person name="Hatfull G.F."/>
        </authorList>
    </citation>
    <scope>NUCLEOTIDE SEQUENCE [LARGE SCALE GENOMIC DNA]</scope>
</reference>
<dbReference type="EMBL" id="MT310865">
    <property type="protein sequence ID" value="QJD50785.1"/>
    <property type="molecule type" value="Genomic_DNA"/>
</dbReference>